<protein>
    <recommendedName>
        <fullName evidence="8">Protein nucleotidyltransferase YdiU</fullName>
        <ecNumber evidence="8">2.7.7.-</ecNumber>
    </recommendedName>
    <alternativeName>
        <fullName evidence="8">Protein adenylyltransferase YdiU</fullName>
        <ecNumber evidence="8">2.7.7.108</ecNumber>
    </alternativeName>
    <alternativeName>
        <fullName evidence="8">Protein uridylyltransferase YdiU</fullName>
        <ecNumber evidence="8">2.7.7.-</ecNumber>
    </alternativeName>
</protein>
<keyword evidence="5 8" id="KW-0547">Nucleotide-binding</keyword>
<dbReference type="NCBIfam" id="NF000658">
    <property type="entry name" value="PRK00029.1"/>
    <property type="match status" value="1"/>
</dbReference>
<feature type="binding site" evidence="8">
    <location>
        <position position="91"/>
    </location>
    <ligand>
        <name>ATP</name>
        <dbReference type="ChEBI" id="CHEBI:30616"/>
    </ligand>
</feature>
<keyword evidence="10" id="KW-1185">Reference proteome</keyword>
<evidence type="ECO:0000256" key="1">
    <source>
        <dbReference type="ARBA" id="ARBA00009747"/>
    </source>
</evidence>
<evidence type="ECO:0000256" key="6">
    <source>
        <dbReference type="ARBA" id="ARBA00022840"/>
    </source>
</evidence>
<keyword evidence="4 8" id="KW-0479">Metal-binding</keyword>
<organism evidence="9 10">
    <name type="scientific">Nocardioides zhouii</name>
    <dbReference type="NCBI Taxonomy" id="1168729"/>
    <lineage>
        <taxon>Bacteria</taxon>
        <taxon>Bacillati</taxon>
        <taxon>Actinomycetota</taxon>
        <taxon>Actinomycetes</taxon>
        <taxon>Propionibacteriales</taxon>
        <taxon>Nocardioidaceae</taxon>
        <taxon>Nocardioides</taxon>
    </lineage>
</organism>
<dbReference type="GO" id="GO:0070733">
    <property type="term" value="F:AMPylase activity"/>
    <property type="evidence" value="ECO:0007669"/>
    <property type="project" value="UniProtKB-EC"/>
</dbReference>
<feature type="binding site" evidence="8">
    <location>
        <position position="126"/>
    </location>
    <ligand>
        <name>ATP</name>
        <dbReference type="ChEBI" id="CHEBI:30616"/>
    </ligand>
</feature>
<reference evidence="9 10" key="1">
    <citation type="submission" date="2019-01" db="EMBL/GenBank/DDBJ databases">
        <title>Novel species of Nocardioides.</title>
        <authorList>
            <person name="Liu Q."/>
            <person name="X Y.-H."/>
        </authorList>
    </citation>
    <scope>NUCLEOTIDE SEQUENCE [LARGE SCALE GENOMIC DNA]</scope>
    <source>
        <strain evidence="9 10">HLT2-9</strain>
    </source>
</reference>
<keyword evidence="3 8" id="KW-0548">Nucleotidyltransferase</keyword>
<dbReference type="GO" id="GO:0005524">
    <property type="term" value="F:ATP binding"/>
    <property type="evidence" value="ECO:0007669"/>
    <property type="project" value="UniProtKB-UniRule"/>
</dbReference>
<evidence type="ECO:0000256" key="5">
    <source>
        <dbReference type="ARBA" id="ARBA00022741"/>
    </source>
</evidence>
<keyword evidence="2 8" id="KW-0808">Transferase</keyword>
<comment type="catalytic activity">
    <reaction evidence="8">
        <text>L-tyrosyl-[protein] + ATP = O-(5'-adenylyl)-L-tyrosyl-[protein] + diphosphate</text>
        <dbReference type="Rhea" id="RHEA:54288"/>
        <dbReference type="Rhea" id="RHEA-COMP:10136"/>
        <dbReference type="Rhea" id="RHEA-COMP:13846"/>
        <dbReference type="ChEBI" id="CHEBI:30616"/>
        <dbReference type="ChEBI" id="CHEBI:33019"/>
        <dbReference type="ChEBI" id="CHEBI:46858"/>
        <dbReference type="ChEBI" id="CHEBI:83624"/>
        <dbReference type="EC" id="2.7.7.108"/>
    </reaction>
</comment>
<comment type="similarity">
    <text evidence="1 8">Belongs to the SELO family.</text>
</comment>
<evidence type="ECO:0000256" key="2">
    <source>
        <dbReference type="ARBA" id="ARBA00022679"/>
    </source>
</evidence>
<dbReference type="Proteomes" id="UP000291101">
    <property type="component" value="Unassembled WGS sequence"/>
</dbReference>
<evidence type="ECO:0000256" key="3">
    <source>
        <dbReference type="ARBA" id="ARBA00022695"/>
    </source>
</evidence>
<accession>A0A4Q2SS88</accession>
<dbReference type="GO" id="GO:0000287">
    <property type="term" value="F:magnesium ion binding"/>
    <property type="evidence" value="ECO:0007669"/>
    <property type="project" value="UniProtKB-UniRule"/>
</dbReference>
<dbReference type="HAMAP" id="MF_00692">
    <property type="entry name" value="SelO"/>
    <property type="match status" value="1"/>
</dbReference>
<dbReference type="PANTHER" id="PTHR32057:SF14">
    <property type="entry name" value="PROTEIN ADENYLYLTRANSFERASE SELO, MITOCHONDRIAL"/>
    <property type="match status" value="1"/>
</dbReference>
<feature type="binding site" evidence="8">
    <location>
        <position position="94"/>
    </location>
    <ligand>
        <name>ATP</name>
        <dbReference type="ChEBI" id="CHEBI:30616"/>
    </ligand>
</feature>
<proteinExistence type="inferred from homology"/>
<evidence type="ECO:0000256" key="4">
    <source>
        <dbReference type="ARBA" id="ARBA00022723"/>
    </source>
</evidence>
<comment type="function">
    <text evidence="8">Nucleotidyltransferase involved in the post-translational modification of proteins. It can catalyze the addition of adenosine monophosphate (AMP) or uridine monophosphate (UMP) to a protein, resulting in modifications known as AMPylation and UMPylation.</text>
</comment>
<sequence length="486" mass="51751">MTQAPTTTALGTQFATELADLALPWQAADTPEPRLLVLNESLAADLGLDADWLRGPEGIGLLAGTVVPEGATPVAQAYAGHQFGGYSPRLGDGRALLMGELVDGSGRVRDLHLKGSGRTPFSRGGDGFAAVGPMLREYVMSEAMHALGIPTTRSLGVVATGRDVRRETVLPGAVLARVASSHLRVGTFQYARSTDDLDLLRRLADHAIARHHPEAADADAPYLALFEAVMRAQAALVAQWMLVGFIHGVMNTDNTTISGETIDYGPCAFLDAFDPTTVFSSIDEQGRYAYGNQPIVMEWNLARFAESLLPLLADDEGVAVALASASLGTFRDHYTAAWSASMRAKLGLANDVDDATARTLVNDLAVLMTADHPDHTSFFRALGSAARGDAEPARGMFLDLAGFDAWTGRWLALSPDADAMDRVNPAYVPRNHLVEEALAAATAGDLAPFERLLDVLAAPFDVRPGLERYADPAPDSFAGYQTFCGT</sequence>
<comment type="catalytic activity">
    <reaction evidence="8">
        <text>L-seryl-[protein] + ATP = 3-O-(5'-adenylyl)-L-seryl-[protein] + diphosphate</text>
        <dbReference type="Rhea" id="RHEA:58120"/>
        <dbReference type="Rhea" id="RHEA-COMP:9863"/>
        <dbReference type="Rhea" id="RHEA-COMP:15073"/>
        <dbReference type="ChEBI" id="CHEBI:29999"/>
        <dbReference type="ChEBI" id="CHEBI:30616"/>
        <dbReference type="ChEBI" id="CHEBI:33019"/>
        <dbReference type="ChEBI" id="CHEBI:142516"/>
        <dbReference type="EC" id="2.7.7.108"/>
    </reaction>
</comment>
<dbReference type="AlphaFoldDB" id="A0A4Q2SS88"/>
<comment type="catalytic activity">
    <reaction evidence="8">
        <text>L-histidyl-[protein] + UTP = N(tele)-(5'-uridylyl)-L-histidyl-[protein] + diphosphate</text>
        <dbReference type="Rhea" id="RHEA:83891"/>
        <dbReference type="Rhea" id="RHEA-COMP:9745"/>
        <dbReference type="Rhea" id="RHEA-COMP:20239"/>
        <dbReference type="ChEBI" id="CHEBI:29979"/>
        <dbReference type="ChEBI" id="CHEBI:33019"/>
        <dbReference type="ChEBI" id="CHEBI:46398"/>
        <dbReference type="ChEBI" id="CHEBI:233474"/>
    </reaction>
</comment>
<feature type="binding site" evidence="8">
    <location>
        <position position="263"/>
    </location>
    <ligand>
        <name>Mg(2+)</name>
        <dbReference type="ChEBI" id="CHEBI:18420"/>
    </ligand>
</feature>
<dbReference type="PANTHER" id="PTHR32057">
    <property type="entry name" value="PROTEIN ADENYLYLTRANSFERASE SELO, MITOCHONDRIAL"/>
    <property type="match status" value="1"/>
</dbReference>
<feature type="binding site" evidence="8">
    <location>
        <position position="184"/>
    </location>
    <ligand>
        <name>ATP</name>
        <dbReference type="ChEBI" id="CHEBI:30616"/>
    </ligand>
</feature>
<dbReference type="OrthoDB" id="9776281at2"/>
<feature type="binding site" evidence="8">
    <location>
        <position position="263"/>
    </location>
    <ligand>
        <name>ATP</name>
        <dbReference type="ChEBI" id="CHEBI:30616"/>
    </ligand>
</feature>
<feature type="active site" description="Proton acceptor" evidence="8">
    <location>
        <position position="253"/>
    </location>
</feature>
<feature type="binding site" evidence="8">
    <location>
        <position position="127"/>
    </location>
    <ligand>
        <name>ATP</name>
        <dbReference type="ChEBI" id="CHEBI:30616"/>
    </ligand>
</feature>
<evidence type="ECO:0000256" key="8">
    <source>
        <dbReference type="HAMAP-Rule" id="MF_00692"/>
    </source>
</evidence>
<dbReference type="GO" id="GO:0030145">
    <property type="term" value="F:manganese ion binding"/>
    <property type="evidence" value="ECO:0007669"/>
    <property type="project" value="UniProtKB-UniRule"/>
</dbReference>
<evidence type="ECO:0000313" key="9">
    <source>
        <dbReference type="EMBL" id="RYC07118.1"/>
    </source>
</evidence>
<keyword evidence="8" id="KW-0464">Manganese</keyword>
<dbReference type="RefSeq" id="WP_129427809.1">
    <property type="nucleotide sequence ID" value="NZ_SDWV01000017.1"/>
</dbReference>
<dbReference type="EC" id="2.7.7.108" evidence="8"/>
<dbReference type="EC" id="2.7.7.-" evidence="8"/>
<evidence type="ECO:0000256" key="7">
    <source>
        <dbReference type="ARBA" id="ARBA00022842"/>
    </source>
</evidence>
<comment type="catalytic activity">
    <reaction evidence="8">
        <text>L-threonyl-[protein] + ATP = 3-O-(5'-adenylyl)-L-threonyl-[protein] + diphosphate</text>
        <dbReference type="Rhea" id="RHEA:54292"/>
        <dbReference type="Rhea" id="RHEA-COMP:11060"/>
        <dbReference type="Rhea" id="RHEA-COMP:13847"/>
        <dbReference type="ChEBI" id="CHEBI:30013"/>
        <dbReference type="ChEBI" id="CHEBI:30616"/>
        <dbReference type="ChEBI" id="CHEBI:33019"/>
        <dbReference type="ChEBI" id="CHEBI:138113"/>
        <dbReference type="EC" id="2.7.7.108"/>
    </reaction>
</comment>
<comment type="caution">
    <text evidence="9">The sequence shown here is derived from an EMBL/GenBank/DDBJ whole genome shotgun (WGS) entry which is preliminary data.</text>
</comment>
<comment type="cofactor">
    <cofactor evidence="8">
        <name>Mg(2+)</name>
        <dbReference type="ChEBI" id="CHEBI:18420"/>
    </cofactor>
    <cofactor evidence="8">
        <name>Mn(2+)</name>
        <dbReference type="ChEBI" id="CHEBI:29035"/>
    </cofactor>
</comment>
<keyword evidence="7 8" id="KW-0460">Magnesium</keyword>
<dbReference type="Pfam" id="PF02696">
    <property type="entry name" value="SelO"/>
    <property type="match status" value="1"/>
</dbReference>
<dbReference type="InterPro" id="IPR003846">
    <property type="entry name" value="SelO"/>
</dbReference>
<gene>
    <name evidence="8" type="primary">ydiU</name>
    <name evidence="8" type="synonym">selO</name>
    <name evidence="9" type="ORF">EUA94_15570</name>
</gene>
<dbReference type="EMBL" id="SDWV01000017">
    <property type="protein sequence ID" value="RYC07118.1"/>
    <property type="molecule type" value="Genomic_DNA"/>
</dbReference>
<comment type="catalytic activity">
    <reaction evidence="8">
        <text>L-seryl-[protein] + UTP = O-(5'-uridylyl)-L-seryl-[protein] + diphosphate</text>
        <dbReference type="Rhea" id="RHEA:64604"/>
        <dbReference type="Rhea" id="RHEA-COMP:9863"/>
        <dbReference type="Rhea" id="RHEA-COMP:16635"/>
        <dbReference type="ChEBI" id="CHEBI:29999"/>
        <dbReference type="ChEBI" id="CHEBI:33019"/>
        <dbReference type="ChEBI" id="CHEBI:46398"/>
        <dbReference type="ChEBI" id="CHEBI:156051"/>
    </reaction>
</comment>
<keyword evidence="6 8" id="KW-0067">ATP-binding</keyword>
<feature type="binding site" evidence="8">
    <location>
        <position position="93"/>
    </location>
    <ligand>
        <name>ATP</name>
        <dbReference type="ChEBI" id="CHEBI:30616"/>
    </ligand>
</feature>
<name>A0A4Q2SS88_9ACTN</name>
<feature type="binding site" evidence="8">
    <location>
        <position position="254"/>
    </location>
    <ligand>
        <name>Mg(2+)</name>
        <dbReference type="ChEBI" id="CHEBI:18420"/>
    </ligand>
</feature>
<feature type="binding site" evidence="8">
    <location>
        <position position="177"/>
    </location>
    <ligand>
        <name>ATP</name>
        <dbReference type="ChEBI" id="CHEBI:30616"/>
    </ligand>
</feature>
<evidence type="ECO:0000313" key="10">
    <source>
        <dbReference type="Proteomes" id="UP000291101"/>
    </source>
</evidence>
<feature type="binding site" evidence="8">
    <location>
        <position position="114"/>
    </location>
    <ligand>
        <name>ATP</name>
        <dbReference type="ChEBI" id="CHEBI:30616"/>
    </ligand>
</feature>
<comment type="catalytic activity">
    <reaction evidence="8">
        <text>L-tyrosyl-[protein] + UTP = O-(5'-uridylyl)-L-tyrosyl-[protein] + diphosphate</text>
        <dbReference type="Rhea" id="RHEA:83887"/>
        <dbReference type="Rhea" id="RHEA-COMP:10136"/>
        <dbReference type="Rhea" id="RHEA-COMP:20238"/>
        <dbReference type="ChEBI" id="CHEBI:33019"/>
        <dbReference type="ChEBI" id="CHEBI:46398"/>
        <dbReference type="ChEBI" id="CHEBI:46858"/>
        <dbReference type="ChEBI" id="CHEBI:90602"/>
    </reaction>
</comment>